<accession>A0ABD1EPR9</accession>
<proteinExistence type="predicted"/>
<evidence type="ECO:0000313" key="2">
    <source>
        <dbReference type="Proteomes" id="UP001566132"/>
    </source>
</evidence>
<gene>
    <name evidence="1" type="ORF">ABEB36_009149</name>
</gene>
<keyword evidence="2" id="KW-1185">Reference proteome</keyword>
<evidence type="ECO:0000313" key="1">
    <source>
        <dbReference type="EMBL" id="KAL1498336.1"/>
    </source>
</evidence>
<dbReference type="EMBL" id="JBDJPC010000006">
    <property type="protein sequence ID" value="KAL1498336.1"/>
    <property type="molecule type" value="Genomic_DNA"/>
</dbReference>
<comment type="caution">
    <text evidence="1">The sequence shown here is derived from an EMBL/GenBank/DDBJ whole genome shotgun (WGS) entry which is preliminary data.</text>
</comment>
<name>A0ABD1EPR9_HYPHA</name>
<sequence>MTRTGKIKTGTRSSPLSSLTCPDCTISVVNCSEIGTTTYYFNAPSQYPYLVPYCPVSVPPTDCYPPVATVAPTPPCCGCGQCANPGVFNLPPLAPSTLIVNRYTEINYFENQQLQQQHHHHQQAVHHQILHHQQSSSLVVPDKYSTSFDMATLIDCMKTF</sequence>
<organism evidence="1 2">
    <name type="scientific">Hypothenemus hampei</name>
    <name type="common">Coffee berry borer</name>
    <dbReference type="NCBI Taxonomy" id="57062"/>
    <lineage>
        <taxon>Eukaryota</taxon>
        <taxon>Metazoa</taxon>
        <taxon>Ecdysozoa</taxon>
        <taxon>Arthropoda</taxon>
        <taxon>Hexapoda</taxon>
        <taxon>Insecta</taxon>
        <taxon>Pterygota</taxon>
        <taxon>Neoptera</taxon>
        <taxon>Endopterygota</taxon>
        <taxon>Coleoptera</taxon>
        <taxon>Polyphaga</taxon>
        <taxon>Cucujiformia</taxon>
        <taxon>Curculionidae</taxon>
        <taxon>Scolytinae</taxon>
        <taxon>Hypothenemus</taxon>
    </lineage>
</organism>
<protein>
    <submittedName>
        <fullName evidence="1">Uncharacterized protein</fullName>
    </submittedName>
</protein>
<reference evidence="1 2" key="1">
    <citation type="submission" date="2024-05" db="EMBL/GenBank/DDBJ databases">
        <title>Genetic variation in Jamaican populations of the coffee berry borer (Hypothenemus hampei).</title>
        <authorList>
            <person name="Errbii M."/>
            <person name="Myrie A."/>
        </authorList>
    </citation>
    <scope>NUCLEOTIDE SEQUENCE [LARGE SCALE GENOMIC DNA]</scope>
    <source>
        <strain evidence="1">JA-Hopewell-2020-01-JO</strain>
        <tissue evidence="1">Whole body</tissue>
    </source>
</reference>
<dbReference type="AlphaFoldDB" id="A0ABD1EPR9"/>
<dbReference type="Proteomes" id="UP001566132">
    <property type="component" value="Unassembled WGS sequence"/>
</dbReference>